<organism evidence="3 4">
    <name type="scientific">Streptomyces asiaticus subsp. ignotus</name>
    <dbReference type="NCBI Taxonomy" id="3098222"/>
    <lineage>
        <taxon>Bacteria</taxon>
        <taxon>Bacillati</taxon>
        <taxon>Actinomycetota</taxon>
        <taxon>Actinomycetes</taxon>
        <taxon>Kitasatosporales</taxon>
        <taxon>Streptomycetaceae</taxon>
        <taxon>Streptomyces</taxon>
        <taxon>Streptomyces violaceusniger group</taxon>
    </lineage>
</organism>
<proteinExistence type="predicted"/>
<name>A0ABU7Q713_9ACTN</name>
<dbReference type="InterPro" id="IPR050772">
    <property type="entry name" value="Hydratase-Decarb/MhpD_sf"/>
</dbReference>
<sequence>MSRSAAPAPDLLEAAARRLIAAADSGKPTPPVRDILGSDDIDAAYAVQNRVVDARIAGGARIVGAKIGLTAPVVQRQFGVKLPDFGVLFDDSTFVHAEEVPHQRFIQPRAEGEIALVLGHDLDRPRPTAADVLRAVDFVLPAIEVVDSRIHDWDLTITDTIADNGSLGAIFLGTTPYSLRGLDLTRIGMTLEQDGEAVSFGAGHACLGSPVAAAVWLARELASRGRQLRTGDIVMTGALGPMVPIGGPTSLRLRLDGLGEVDAVLTGVQT</sequence>
<evidence type="ECO:0000259" key="2">
    <source>
        <dbReference type="Pfam" id="PF01557"/>
    </source>
</evidence>
<feature type="domain" description="Fumarylacetoacetase-like C-terminal" evidence="2">
    <location>
        <begin position="85"/>
        <end position="261"/>
    </location>
</feature>
<dbReference type="InterPro" id="IPR036663">
    <property type="entry name" value="Fumarylacetoacetase_C_sf"/>
</dbReference>
<dbReference type="PANTHER" id="PTHR30143">
    <property type="entry name" value="ACID HYDRATASE"/>
    <property type="match status" value="1"/>
</dbReference>
<dbReference type="Pfam" id="PF01557">
    <property type="entry name" value="FAA_hydrolase"/>
    <property type="match status" value="1"/>
</dbReference>
<keyword evidence="1" id="KW-0456">Lyase</keyword>
<evidence type="ECO:0000313" key="4">
    <source>
        <dbReference type="Proteomes" id="UP001354709"/>
    </source>
</evidence>
<protein>
    <submittedName>
        <fullName evidence="3">Fumarylacetoacetate hydrolase family protein</fullName>
    </submittedName>
</protein>
<comment type="caution">
    <text evidence="3">The sequence shown here is derived from an EMBL/GenBank/DDBJ whole genome shotgun (WGS) entry which is preliminary data.</text>
</comment>
<dbReference type="Gene3D" id="3.90.850.10">
    <property type="entry name" value="Fumarylacetoacetase-like, C-terminal domain"/>
    <property type="match status" value="1"/>
</dbReference>
<keyword evidence="4" id="KW-1185">Reference proteome</keyword>
<dbReference type="GO" id="GO:0016787">
    <property type="term" value="F:hydrolase activity"/>
    <property type="evidence" value="ECO:0007669"/>
    <property type="project" value="UniProtKB-KW"/>
</dbReference>
<dbReference type="InterPro" id="IPR011234">
    <property type="entry name" value="Fumarylacetoacetase-like_C"/>
</dbReference>
<accession>A0ABU7Q713</accession>
<reference evidence="3 4" key="1">
    <citation type="submission" date="2023-11" db="EMBL/GenBank/DDBJ databases">
        <title>30 novel species of actinomycetes from the DSMZ collection.</title>
        <authorList>
            <person name="Nouioui I."/>
        </authorList>
    </citation>
    <scope>NUCLEOTIDE SEQUENCE [LARGE SCALE GENOMIC DNA]</scope>
    <source>
        <strain evidence="3 4">DSM 41524</strain>
    </source>
</reference>
<dbReference type="PANTHER" id="PTHR30143:SF0">
    <property type="entry name" value="2-KETO-4-PENTENOATE HYDRATASE"/>
    <property type="match status" value="1"/>
</dbReference>
<dbReference type="Proteomes" id="UP001354709">
    <property type="component" value="Unassembled WGS sequence"/>
</dbReference>
<dbReference type="SUPFAM" id="SSF56529">
    <property type="entry name" value="FAH"/>
    <property type="match status" value="1"/>
</dbReference>
<evidence type="ECO:0000256" key="1">
    <source>
        <dbReference type="ARBA" id="ARBA00023239"/>
    </source>
</evidence>
<evidence type="ECO:0000313" key="3">
    <source>
        <dbReference type="EMBL" id="MEE4597172.1"/>
    </source>
</evidence>
<gene>
    <name evidence="3" type="ORF">V2J94_35670</name>
</gene>
<dbReference type="RefSeq" id="WP_330813860.1">
    <property type="nucleotide sequence ID" value="NZ_JAZBJO010000032.1"/>
</dbReference>
<keyword evidence="3" id="KW-0378">Hydrolase</keyword>
<dbReference type="EMBL" id="JAZBJO010000032">
    <property type="protein sequence ID" value="MEE4597172.1"/>
    <property type="molecule type" value="Genomic_DNA"/>
</dbReference>